<reference evidence="1" key="2">
    <citation type="submission" date="2024-10" db="UniProtKB">
        <authorList>
            <consortium name="EnsemblProtists"/>
        </authorList>
    </citation>
    <scope>IDENTIFICATION</scope>
</reference>
<dbReference type="HOGENOM" id="CLU_1900167_0_0_1"/>
<sequence>MWYPGQRRACVPAPASGATSYWRLGCVRWQRNAGLVSAACAILGRRAVALHAGLPPAQFLGLGARTLGRGMGAGAGRGAPPVPACCRCTGRRGTGASGLTAPGVYHSCTIVTLACAALRGLLTRRSDITCHTCP</sequence>
<keyword evidence="2" id="KW-1185">Reference proteome</keyword>
<proteinExistence type="predicted"/>
<dbReference type="AlphaFoldDB" id="A0A0D3KYU9"/>
<evidence type="ECO:0000313" key="2">
    <source>
        <dbReference type="Proteomes" id="UP000013827"/>
    </source>
</evidence>
<dbReference type="PaxDb" id="2903-EOD40934"/>
<evidence type="ECO:0000313" key="1">
    <source>
        <dbReference type="EnsemblProtists" id="EOD40934"/>
    </source>
</evidence>
<dbReference type="RefSeq" id="XP_005793363.1">
    <property type="nucleotide sequence ID" value="XM_005793306.1"/>
</dbReference>
<reference evidence="2" key="1">
    <citation type="journal article" date="2013" name="Nature">
        <title>Pan genome of the phytoplankton Emiliania underpins its global distribution.</title>
        <authorList>
            <person name="Read B.A."/>
            <person name="Kegel J."/>
            <person name="Klute M.J."/>
            <person name="Kuo A."/>
            <person name="Lefebvre S.C."/>
            <person name="Maumus F."/>
            <person name="Mayer C."/>
            <person name="Miller J."/>
            <person name="Monier A."/>
            <person name="Salamov A."/>
            <person name="Young J."/>
            <person name="Aguilar M."/>
            <person name="Claverie J.M."/>
            <person name="Frickenhaus S."/>
            <person name="Gonzalez K."/>
            <person name="Herman E.K."/>
            <person name="Lin Y.C."/>
            <person name="Napier J."/>
            <person name="Ogata H."/>
            <person name="Sarno A.F."/>
            <person name="Shmutz J."/>
            <person name="Schroeder D."/>
            <person name="de Vargas C."/>
            <person name="Verret F."/>
            <person name="von Dassow P."/>
            <person name="Valentin K."/>
            <person name="Van de Peer Y."/>
            <person name="Wheeler G."/>
            <person name="Dacks J.B."/>
            <person name="Delwiche C.F."/>
            <person name="Dyhrman S.T."/>
            <person name="Glockner G."/>
            <person name="John U."/>
            <person name="Richards T."/>
            <person name="Worden A.Z."/>
            <person name="Zhang X."/>
            <person name="Grigoriev I.V."/>
            <person name="Allen A.E."/>
            <person name="Bidle K."/>
            <person name="Borodovsky M."/>
            <person name="Bowler C."/>
            <person name="Brownlee C."/>
            <person name="Cock J.M."/>
            <person name="Elias M."/>
            <person name="Gladyshev V.N."/>
            <person name="Groth M."/>
            <person name="Guda C."/>
            <person name="Hadaegh A."/>
            <person name="Iglesias-Rodriguez M.D."/>
            <person name="Jenkins J."/>
            <person name="Jones B.M."/>
            <person name="Lawson T."/>
            <person name="Leese F."/>
            <person name="Lindquist E."/>
            <person name="Lobanov A."/>
            <person name="Lomsadze A."/>
            <person name="Malik S.B."/>
            <person name="Marsh M.E."/>
            <person name="Mackinder L."/>
            <person name="Mock T."/>
            <person name="Mueller-Roeber B."/>
            <person name="Pagarete A."/>
            <person name="Parker M."/>
            <person name="Probert I."/>
            <person name="Quesneville H."/>
            <person name="Raines C."/>
            <person name="Rensing S.A."/>
            <person name="Riano-Pachon D.M."/>
            <person name="Richier S."/>
            <person name="Rokitta S."/>
            <person name="Shiraiwa Y."/>
            <person name="Soanes D.M."/>
            <person name="van der Giezen M."/>
            <person name="Wahlund T.M."/>
            <person name="Williams B."/>
            <person name="Wilson W."/>
            <person name="Wolfe G."/>
            <person name="Wurch L.L."/>
        </authorList>
    </citation>
    <scope>NUCLEOTIDE SEQUENCE</scope>
</reference>
<dbReference type="EnsemblProtists" id="EOD40934">
    <property type="protein sequence ID" value="EOD40934"/>
    <property type="gene ID" value="EMIHUDRAFT_460326"/>
</dbReference>
<dbReference type="KEGG" id="ehx:EMIHUDRAFT_460326"/>
<name>A0A0D3KYU9_EMIH1</name>
<organism evidence="1 2">
    <name type="scientific">Emiliania huxleyi (strain CCMP1516)</name>
    <dbReference type="NCBI Taxonomy" id="280463"/>
    <lineage>
        <taxon>Eukaryota</taxon>
        <taxon>Haptista</taxon>
        <taxon>Haptophyta</taxon>
        <taxon>Prymnesiophyceae</taxon>
        <taxon>Isochrysidales</taxon>
        <taxon>Noelaerhabdaceae</taxon>
        <taxon>Emiliania</taxon>
    </lineage>
</organism>
<protein>
    <submittedName>
        <fullName evidence="1">Uncharacterized protein</fullName>
    </submittedName>
</protein>
<dbReference type="GeneID" id="17286206"/>
<accession>A0A0D3KYU9</accession>
<dbReference type="Proteomes" id="UP000013827">
    <property type="component" value="Unassembled WGS sequence"/>
</dbReference>